<evidence type="ECO:0000256" key="8">
    <source>
        <dbReference type="ARBA" id="ARBA00023125"/>
    </source>
</evidence>
<dbReference type="InterPro" id="IPR002197">
    <property type="entry name" value="HTH_Fis"/>
</dbReference>
<dbReference type="PROSITE" id="PS50110">
    <property type="entry name" value="RESPONSE_REGULATORY"/>
    <property type="match status" value="1"/>
</dbReference>
<protein>
    <submittedName>
        <fullName evidence="14">Two component, sigma54 specific, transcriptional regulator, Fis family</fullName>
    </submittedName>
</protein>
<name>A0A562WQC1_9BACT</name>
<dbReference type="Gene3D" id="3.40.50.300">
    <property type="entry name" value="P-loop containing nucleotide triphosphate hydrolases"/>
    <property type="match status" value="1"/>
</dbReference>
<feature type="domain" description="Response regulatory" evidence="13">
    <location>
        <begin position="5"/>
        <end position="119"/>
    </location>
</feature>
<dbReference type="InterPro" id="IPR009057">
    <property type="entry name" value="Homeodomain-like_sf"/>
</dbReference>
<dbReference type="GO" id="GO:0000160">
    <property type="term" value="P:phosphorelay signal transduction system"/>
    <property type="evidence" value="ECO:0007669"/>
    <property type="project" value="UniProtKB-KW"/>
</dbReference>
<keyword evidence="8" id="KW-0238">DNA-binding</keyword>
<keyword evidence="2" id="KW-0963">Cytoplasm</keyword>
<dbReference type="InterPro" id="IPR027417">
    <property type="entry name" value="P-loop_NTPase"/>
</dbReference>
<dbReference type="GO" id="GO:0005737">
    <property type="term" value="C:cytoplasm"/>
    <property type="evidence" value="ECO:0007669"/>
    <property type="project" value="UniProtKB-SubCell"/>
</dbReference>
<dbReference type="AlphaFoldDB" id="A0A562WQC1"/>
<dbReference type="SUPFAM" id="SSF46689">
    <property type="entry name" value="Homeodomain-like"/>
    <property type="match status" value="1"/>
</dbReference>
<evidence type="ECO:0000313" key="14">
    <source>
        <dbReference type="EMBL" id="TWJ32519.1"/>
    </source>
</evidence>
<dbReference type="RefSeq" id="WP_145018993.1">
    <property type="nucleotide sequence ID" value="NZ_VLLN01000004.1"/>
</dbReference>
<feature type="domain" description="Sigma-54 factor interaction" evidence="12">
    <location>
        <begin position="143"/>
        <end position="373"/>
    </location>
</feature>
<dbReference type="InterPro" id="IPR025944">
    <property type="entry name" value="Sigma_54_int_dom_CS"/>
</dbReference>
<dbReference type="PROSITE" id="PS50045">
    <property type="entry name" value="SIGMA54_INTERACT_4"/>
    <property type="match status" value="1"/>
</dbReference>
<keyword evidence="7" id="KW-0805">Transcription regulation</keyword>
<dbReference type="EMBL" id="VLLN01000004">
    <property type="protein sequence ID" value="TWJ32519.1"/>
    <property type="molecule type" value="Genomic_DNA"/>
</dbReference>
<evidence type="ECO:0000256" key="4">
    <source>
        <dbReference type="ARBA" id="ARBA00022741"/>
    </source>
</evidence>
<evidence type="ECO:0000256" key="9">
    <source>
        <dbReference type="ARBA" id="ARBA00023159"/>
    </source>
</evidence>
<keyword evidence="15" id="KW-1185">Reference proteome</keyword>
<dbReference type="GO" id="GO:0043565">
    <property type="term" value="F:sequence-specific DNA binding"/>
    <property type="evidence" value="ECO:0007669"/>
    <property type="project" value="InterPro"/>
</dbReference>
<dbReference type="PROSITE" id="PS00688">
    <property type="entry name" value="SIGMA54_INTERACT_3"/>
    <property type="match status" value="1"/>
</dbReference>
<dbReference type="PANTHER" id="PTHR32071:SF113">
    <property type="entry name" value="ALGINATE BIOSYNTHESIS TRANSCRIPTIONAL REGULATORY PROTEIN ALGB"/>
    <property type="match status" value="1"/>
</dbReference>
<dbReference type="OrthoDB" id="9814761at2"/>
<dbReference type="FunFam" id="3.40.50.2300:FF:000018">
    <property type="entry name" value="DNA-binding transcriptional regulator NtrC"/>
    <property type="match status" value="1"/>
</dbReference>
<dbReference type="InterPro" id="IPR001789">
    <property type="entry name" value="Sig_transdc_resp-reg_receiver"/>
</dbReference>
<keyword evidence="4" id="KW-0547">Nucleotide-binding</keyword>
<evidence type="ECO:0000256" key="5">
    <source>
        <dbReference type="ARBA" id="ARBA00022840"/>
    </source>
</evidence>
<dbReference type="Gene3D" id="1.10.10.60">
    <property type="entry name" value="Homeodomain-like"/>
    <property type="match status" value="1"/>
</dbReference>
<dbReference type="PROSITE" id="PS00675">
    <property type="entry name" value="SIGMA54_INTERACT_1"/>
    <property type="match status" value="1"/>
</dbReference>
<keyword evidence="9" id="KW-0010">Activator</keyword>
<sequence length="458" mass="51635">MRRTKILVVDDEHLIRWSLEQNLKKQGYEVVTAGNGEDALRIVREDQPDLILLDIQLPGMSGLEVLEKVKEFDEDIVVIMVTAHGGLETAVNAMRLGAYDYLNKPFNLDEMAIVIKKALETSDLRREVASLRVEHKKVGLPNIVGRGRHMSTILDMMDKIARSEAATVLVQGESGTGKELVAKWIHYKSNRAEKPFIAINCAAVPATLLESELFGHEKGAFTDAKNTKKGLFELADGGTVFLDEIGDMEMGMQAKLLRFLEDRTFRRIGGSKVIPVDVRIISATNKDLLKAIEAKEFRNDLYYRLQVIPVYLPPLRERRDDIPVLAQHFIDTYNREFGKSVKGLSPAAEKLLVDYPWPGNIRELKNVLERAIILGNEETLSVDHLPLEVTARSAVSMSSVPMATFRLPPEGVDIEEVEKELIRQALENNDWNQSKAAKKLNLGVDAFRYRMKKFGFLK</sequence>
<proteinExistence type="predicted"/>
<dbReference type="InterPro" id="IPR002078">
    <property type="entry name" value="Sigma_54_int"/>
</dbReference>
<dbReference type="InterPro" id="IPR058031">
    <property type="entry name" value="AAA_lid_NorR"/>
</dbReference>
<dbReference type="SMART" id="SM00448">
    <property type="entry name" value="REC"/>
    <property type="match status" value="1"/>
</dbReference>
<dbReference type="GO" id="GO:0005524">
    <property type="term" value="F:ATP binding"/>
    <property type="evidence" value="ECO:0007669"/>
    <property type="project" value="UniProtKB-KW"/>
</dbReference>
<evidence type="ECO:0000256" key="10">
    <source>
        <dbReference type="ARBA" id="ARBA00023163"/>
    </source>
</evidence>
<organism evidence="14 15">
    <name type="scientific">Geobacter argillaceus</name>
    <dbReference type="NCBI Taxonomy" id="345631"/>
    <lineage>
        <taxon>Bacteria</taxon>
        <taxon>Pseudomonadati</taxon>
        <taxon>Thermodesulfobacteriota</taxon>
        <taxon>Desulfuromonadia</taxon>
        <taxon>Geobacterales</taxon>
        <taxon>Geobacteraceae</taxon>
        <taxon>Geobacter</taxon>
    </lineage>
</organism>
<evidence type="ECO:0000256" key="2">
    <source>
        <dbReference type="ARBA" id="ARBA00022490"/>
    </source>
</evidence>
<evidence type="ECO:0000259" key="12">
    <source>
        <dbReference type="PROSITE" id="PS50045"/>
    </source>
</evidence>
<dbReference type="GO" id="GO:0006355">
    <property type="term" value="P:regulation of DNA-templated transcription"/>
    <property type="evidence" value="ECO:0007669"/>
    <property type="project" value="InterPro"/>
</dbReference>
<comment type="subcellular location">
    <subcellularLocation>
        <location evidence="1">Cytoplasm</location>
    </subcellularLocation>
</comment>
<evidence type="ECO:0000313" key="15">
    <source>
        <dbReference type="Proteomes" id="UP000319449"/>
    </source>
</evidence>
<comment type="caution">
    <text evidence="14">The sequence shown here is derived from an EMBL/GenBank/DDBJ whole genome shotgun (WGS) entry which is preliminary data.</text>
</comment>
<dbReference type="InterPro" id="IPR025943">
    <property type="entry name" value="Sigma_54_int_dom_ATP-bd_2"/>
</dbReference>
<dbReference type="Gene3D" id="3.40.50.2300">
    <property type="match status" value="1"/>
</dbReference>
<evidence type="ECO:0000256" key="7">
    <source>
        <dbReference type="ARBA" id="ARBA00023015"/>
    </source>
</evidence>
<dbReference type="SUPFAM" id="SSF52540">
    <property type="entry name" value="P-loop containing nucleoside triphosphate hydrolases"/>
    <property type="match status" value="1"/>
</dbReference>
<evidence type="ECO:0000256" key="3">
    <source>
        <dbReference type="ARBA" id="ARBA00022553"/>
    </source>
</evidence>
<gene>
    <name evidence="14" type="ORF">JN12_00960</name>
</gene>
<dbReference type="Pfam" id="PF00158">
    <property type="entry name" value="Sigma54_activat"/>
    <property type="match status" value="1"/>
</dbReference>
<dbReference type="SMART" id="SM00382">
    <property type="entry name" value="AAA"/>
    <property type="match status" value="1"/>
</dbReference>
<feature type="modified residue" description="4-aspartylphosphate" evidence="11">
    <location>
        <position position="54"/>
    </location>
</feature>
<dbReference type="InterPro" id="IPR025662">
    <property type="entry name" value="Sigma_54_int_dom_ATP-bd_1"/>
</dbReference>
<dbReference type="Pfam" id="PF25601">
    <property type="entry name" value="AAA_lid_14"/>
    <property type="match status" value="1"/>
</dbReference>
<dbReference type="FunFam" id="1.10.8.60:FF:000014">
    <property type="entry name" value="DNA-binding transcriptional regulator NtrC"/>
    <property type="match status" value="1"/>
</dbReference>
<dbReference type="FunFam" id="3.40.50.300:FF:000006">
    <property type="entry name" value="DNA-binding transcriptional regulator NtrC"/>
    <property type="match status" value="1"/>
</dbReference>
<dbReference type="PANTHER" id="PTHR32071">
    <property type="entry name" value="TRANSCRIPTIONAL REGULATORY PROTEIN"/>
    <property type="match status" value="1"/>
</dbReference>
<dbReference type="InterPro" id="IPR003593">
    <property type="entry name" value="AAA+_ATPase"/>
</dbReference>
<dbReference type="SUPFAM" id="SSF52172">
    <property type="entry name" value="CheY-like"/>
    <property type="match status" value="1"/>
</dbReference>
<keyword evidence="3 11" id="KW-0597">Phosphoprotein</keyword>
<dbReference type="CDD" id="cd00009">
    <property type="entry name" value="AAA"/>
    <property type="match status" value="1"/>
</dbReference>
<dbReference type="Gene3D" id="1.10.8.60">
    <property type="match status" value="1"/>
</dbReference>
<evidence type="ECO:0000259" key="13">
    <source>
        <dbReference type="PROSITE" id="PS50110"/>
    </source>
</evidence>
<dbReference type="Pfam" id="PF00072">
    <property type="entry name" value="Response_reg"/>
    <property type="match status" value="1"/>
</dbReference>
<evidence type="ECO:0000256" key="6">
    <source>
        <dbReference type="ARBA" id="ARBA00023012"/>
    </source>
</evidence>
<evidence type="ECO:0000256" key="1">
    <source>
        <dbReference type="ARBA" id="ARBA00004496"/>
    </source>
</evidence>
<evidence type="ECO:0000256" key="11">
    <source>
        <dbReference type="PROSITE-ProRule" id="PRU00169"/>
    </source>
</evidence>
<dbReference type="InterPro" id="IPR011006">
    <property type="entry name" value="CheY-like_superfamily"/>
</dbReference>
<keyword evidence="6" id="KW-0902">Two-component regulatory system</keyword>
<dbReference type="PROSITE" id="PS00676">
    <property type="entry name" value="SIGMA54_INTERACT_2"/>
    <property type="match status" value="1"/>
</dbReference>
<dbReference type="Pfam" id="PF02954">
    <property type="entry name" value="HTH_8"/>
    <property type="match status" value="1"/>
</dbReference>
<dbReference type="PRINTS" id="PR01590">
    <property type="entry name" value="HTHFIS"/>
</dbReference>
<accession>A0A562WQC1</accession>
<reference evidence="14 15" key="1">
    <citation type="submission" date="2019-07" db="EMBL/GenBank/DDBJ databases">
        <title>Genomic Encyclopedia of Archaeal and Bacterial Type Strains, Phase II (KMG-II): from individual species to whole genera.</title>
        <authorList>
            <person name="Goeker M."/>
        </authorList>
    </citation>
    <scope>NUCLEOTIDE SEQUENCE [LARGE SCALE GENOMIC DNA]</scope>
    <source>
        <strain evidence="14 15">ATCC BAA-1139</strain>
    </source>
</reference>
<keyword evidence="5" id="KW-0067">ATP-binding</keyword>
<dbReference type="Proteomes" id="UP000319449">
    <property type="component" value="Unassembled WGS sequence"/>
</dbReference>
<keyword evidence="10" id="KW-0804">Transcription</keyword>